<organism evidence="8 9">
    <name type="scientific">Microbaculum marinisediminis</name>
    <dbReference type="NCBI Taxonomy" id="2931392"/>
    <lineage>
        <taxon>Bacteria</taxon>
        <taxon>Pseudomonadati</taxon>
        <taxon>Pseudomonadota</taxon>
        <taxon>Alphaproteobacteria</taxon>
        <taxon>Hyphomicrobiales</taxon>
        <taxon>Tepidamorphaceae</taxon>
        <taxon>Microbaculum</taxon>
    </lineage>
</organism>
<evidence type="ECO:0000313" key="9">
    <source>
        <dbReference type="Proteomes" id="UP001320898"/>
    </source>
</evidence>
<dbReference type="GO" id="GO:0000287">
    <property type="term" value="F:magnesium ion binding"/>
    <property type="evidence" value="ECO:0007669"/>
    <property type="project" value="TreeGrafter"/>
</dbReference>
<dbReference type="Pfam" id="PF03328">
    <property type="entry name" value="HpcH_HpaI"/>
    <property type="match status" value="1"/>
</dbReference>
<evidence type="ECO:0000256" key="4">
    <source>
        <dbReference type="ARBA" id="ARBA00022842"/>
    </source>
</evidence>
<gene>
    <name evidence="8" type="ORF">MUB46_23120</name>
</gene>
<dbReference type="SUPFAM" id="SSF51621">
    <property type="entry name" value="Phosphoenolpyruvate/pyruvate domain"/>
    <property type="match status" value="1"/>
</dbReference>
<keyword evidence="4 6" id="KW-0460">Magnesium</keyword>
<evidence type="ECO:0000256" key="3">
    <source>
        <dbReference type="ARBA" id="ARBA00022723"/>
    </source>
</evidence>
<evidence type="ECO:0000259" key="7">
    <source>
        <dbReference type="Pfam" id="PF03328"/>
    </source>
</evidence>
<protein>
    <submittedName>
        <fullName evidence="8">CoA ester lyase</fullName>
    </submittedName>
</protein>
<dbReference type="InterPro" id="IPR005000">
    <property type="entry name" value="Aldolase/citrate-lyase_domain"/>
</dbReference>
<evidence type="ECO:0000256" key="6">
    <source>
        <dbReference type="PIRSR" id="PIRSR015582-2"/>
    </source>
</evidence>
<keyword evidence="8" id="KW-0456">Lyase</keyword>
<evidence type="ECO:0000256" key="2">
    <source>
        <dbReference type="ARBA" id="ARBA00005568"/>
    </source>
</evidence>
<keyword evidence="9" id="KW-1185">Reference proteome</keyword>
<feature type="binding site" evidence="5">
    <location>
        <position position="65"/>
    </location>
    <ligand>
        <name>substrate</name>
    </ligand>
</feature>
<feature type="binding site" evidence="5">
    <location>
        <position position="129"/>
    </location>
    <ligand>
        <name>substrate</name>
    </ligand>
</feature>
<dbReference type="PANTHER" id="PTHR32308">
    <property type="entry name" value="LYASE BETA SUBUNIT, PUTATIVE (AFU_ORTHOLOGUE AFUA_4G13030)-RELATED"/>
    <property type="match status" value="1"/>
</dbReference>
<dbReference type="PIRSF" id="PIRSF015582">
    <property type="entry name" value="Cit_lyase_B"/>
    <property type="match status" value="1"/>
</dbReference>
<evidence type="ECO:0000256" key="1">
    <source>
        <dbReference type="ARBA" id="ARBA00001946"/>
    </source>
</evidence>
<dbReference type="InterPro" id="IPR015813">
    <property type="entry name" value="Pyrv/PenolPyrv_kinase-like_dom"/>
</dbReference>
<dbReference type="InterPro" id="IPR040442">
    <property type="entry name" value="Pyrv_kinase-like_dom_sf"/>
</dbReference>
<feature type="domain" description="HpcH/HpaI aldolase/citrate lyase" evidence="7">
    <location>
        <begin position="2"/>
        <end position="229"/>
    </location>
</feature>
<dbReference type="GO" id="GO:0016829">
    <property type="term" value="F:lyase activity"/>
    <property type="evidence" value="ECO:0007669"/>
    <property type="project" value="UniProtKB-KW"/>
</dbReference>
<comment type="caution">
    <text evidence="8">The sequence shown here is derived from an EMBL/GenBank/DDBJ whole genome shotgun (WGS) entry which is preliminary data.</text>
</comment>
<dbReference type="Gene3D" id="3.20.20.60">
    <property type="entry name" value="Phosphoenolpyruvate-binding domains"/>
    <property type="match status" value="1"/>
</dbReference>
<proteinExistence type="inferred from homology"/>
<dbReference type="PANTHER" id="PTHR32308:SF0">
    <property type="entry name" value="HPCH_HPAI ALDOLASE_CITRATE LYASE DOMAIN-CONTAINING PROTEIN"/>
    <property type="match status" value="1"/>
</dbReference>
<evidence type="ECO:0000313" key="8">
    <source>
        <dbReference type="EMBL" id="MCT8974759.1"/>
    </source>
</evidence>
<evidence type="ECO:0000256" key="5">
    <source>
        <dbReference type="PIRSR" id="PIRSR015582-1"/>
    </source>
</evidence>
<dbReference type="RefSeq" id="WP_261618345.1">
    <property type="nucleotide sequence ID" value="NZ_JALIDZ010000014.1"/>
</dbReference>
<sequence>MRSMLFVPGDSRKKLAKSLDCGADALIVDLEDSVAPTAKAEARAVAAEFLDGLPAREDRPRIYVRVNALDTGLTDDDLDAVVPHGPDGIMLPKATCGADVMLVDAKITTSEALAGVGDGATRIVALATETGGSLFEMGSYKGSSARLEGLTWGAEDLSADIGALTNRDADGAYTDIYRLARALCLAASAGAAVMAIDSVFIDFRDDAGLRADCEEGVRDGFVAKMAIHPAQVATINDVFTPSDVAIGEAEAIVRAMADAGGAGVASLDGRMIDRPHLRRAERLLARARAAGKPVSV</sequence>
<feature type="binding site" evidence="6">
    <location>
        <position position="129"/>
    </location>
    <ligand>
        <name>Mg(2+)</name>
        <dbReference type="ChEBI" id="CHEBI:18420"/>
    </ligand>
</feature>
<dbReference type="EMBL" id="JALIDZ010000014">
    <property type="protein sequence ID" value="MCT8974759.1"/>
    <property type="molecule type" value="Genomic_DNA"/>
</dbReference>
<dbReference type="GO" id="GO:0006107">
    <property type="term" value="P:oxaloacetate metabolic process"/>
    <property type="evidence" value="ECO:0007669"/>
    <property type="project" value="TreeGrafter"/>
</dbReference>
<comment type="similarity">
    <text evidence="2">Belongs to the HpcH/HpaI aldolase family.</text>
</comment>
<name>A0AAW5R6L9_9HYPH</name>
<feature type="binding site" evidence="6">
    <location>
        <position position="156"/>
    </location>
    <ligand>
        <name>Mg(2+)</name>
        <dbReference type="ChEBI" id="CHEBI:18420"/>
    </ligand>
</feature>
<comment type="cofactor">
    <cofactor evidence="1">
        <name>Mg(2+)</name>
        <dbReference type="ChEBI" id="CHEBI:18420"/>
    </cofactor>
</comment>
<dbReference type="AlphaFoldDB" id="A0AAW5R6L9"/>
<dbReference type="Proteomes" id="UP001320898">
    <property type="component" value="Unassembled WGS sequence"/>
</dbReference>
<reference evidence="8 9" key="1">
    <citation type="submission" date="2022-04" db="EMBL/GenBank/DDBJ databases">
        <authorList>
            <person name="Ye Y.-Q."/>
            <person name="Du Z.-J."/>
        </authorList>
    </citation>
    <scope>NUCLEOTIDE SEQUENCE [LARGE SCALE GENOMIC DNA]</scope>
    <source>
        <strain evidence="8 9">A6E488</strain>
    </source>
</reference>
<keyword evidence="3 6" id="KW-0479">Metal-binding</keyword>
<dbReference type="InterPro" id="IPR011206">
    <property type="entry name" value="Citrate_lyase_beta/mcl1/mcl2"/>
</dbReference>
<accession>A0AAW5R6L9</accession>